<name>A0A9P6ULR6_9FUNG</name>
<comment type="caution">
    <text evidence="2">The sequence shown here is derived from an EMBL/GenBank/DDBJ whole genome shotgun (WGS) entry which is preliminary data.</text>
</comment>
<dbReference type="Proteomes" id="UP000738325">
    <property type="component" value="Unassembled WGS sequence"/>
</dbReference>
<dbReference type="AlphaFoldDB" id="A0A9P6ULR6"/>
<dbReference type="EMBL" id="JAAAIP010000998">
    <property type="protein sequence ID" value="KAG0310847.1"/>
    <property type="molecule type" value="Genomic_DNA"/>
</dbReference>
<feature type="compositionally biased region" description="Polar residues" evidence="1">
    <location>
        <begin position="157"/>
        <end position="168"/>
    </location>
</feature>
<organism evidence="2 3">
    <name type="scientific">Dissophora globulifera</name>
    <dbReference type="NCBI Taxonomy" id="979702"/>
    <lineage>
        <taxon>Eukaryota</taxon>
        <taxon>Fungi</taxon>
        <taxon>Fungi incertae sedis</taxon>
        <taxon>Mucoromycota</taxon>
        <taxon>Mortierellomycotina</taxon>
        <taxon>Mortierellomycetes</taxon>
        <taxon>Mortierellales</taxon>
        <taxon>Mortierellaceae</taxon>
        <taxon>Dissophora</taxon>
    </lineage>
</organism>
<feature type="region of interest" description="Disordered" evidence="1">
    <location>
        <begin position="1"/>
        <end position="71"/>
    </location>
</feature>
<evidence type="ECO:0000313" key="2">
    <source>
        <dbReference type="EMBL" id="KAG0310847.1"/>
    </source>
</evidence>
<feature type="region of interest" description="Disordered" evidence="1">
    <location>
        <begin position="157"/>
        <end position="200"/>
    </location>
</feature>
<keyword evidence="3" id="KW-1185">Reference proteome</keyword>
<reference evidence="2" key="1">
    <citation type="journal article" date="2020" name="Fungal Divers.">
        <title>Resolving the Mortierellaceae phylogeny through synthesis of multi-gene phylogenetics and phylogenomics.</title>
        <authorList>
            <person name="Vandepol N."/>
            <person name="Liber J."/>
            <person name="Desiro A."/>
            <person name="Na H."/>
            <person name="Kennedy M."/>
            <person name="Barry K."/>
            <person name="Grigoriev I.V."/>
            <person name="Miller A.N."/>
            <person name="O'Donnell K."/>
            <person name="Stajich J.E."/>
            <person name="Bonito G."/>
        </authorList>
    </citation>
    <scope>NUCLEOTIDE SEQUENCE</scope>
    <source>
        <strain evidence="2">REB-010B</strain>
    </source>
</reference>
<feature type="compositionally biased region" description="Low complexity" evidence="1">
    <location>
        <begin position="228"/>
        <end position="248"/>
    </location>
</feature>
<feature type="compositionally biased region" description="Low complexity" evidence="1">
    <location>
        <begin position="14"/>
        <end position="67"/>
    </location>
</feature>
<feature type="compositionally biased region" description="Polar residues" evidence="1">
    <location>
        <begin position="1"/>
        <end position="13"/>
    </location>
</feature>
<feature type="region of interest" description="Disordered" evidence="1">
    <location>
        <begin position="222"/>
        <end position="256"/>
    </location>
</feature>
<evidence type="ECO:0000313" key="3">
    <source>
        <dbReference type="Proteomes" id="UP000738325"/>
    </source>
</evidence>
<accession>A0A9P6ULR6</accession>
<evidence type="ECO:0000256" key="1">
    <source>
        <dbReference type="SAM" id="MobiDB-lite"/>
    </source>
</evidence>
<proteinExistence type="predicted"/>
<gene>
    <name evidence="2" type="ORF">BGZ99_010515</name>
</gene>
<sequence length="310" mass="33143">MTTATVIRTVSAGSTSTSTSSPTSISSPTPTPTATTTTTTTTNTTNTTPTTNTTTTTTTNSASTLPSPISPPATAPVLEHLLLQIALPLPLPQTDRAALLHRHLTCLKLLYEKAQRTHNDIHGAIQQYQQLVLTTHARVASAKNALMLATCTSPQTSFPFPPRGSTTGQQQQPRSNASSRASSPPTTPGAFYPSPRRGLHFPRRARADSDVDAHGIHTSAVASDLDRTNSSSSSNGLTNGYTSNTTTTDDSEDSEMARVQQLRREHADLGRRLSQLLIDKAAAEEAKKRLGDGLNQARARIREIERILAE</sequence>
<protein>
    <submittedName>
        <fullName evidence="2">Uncharacterized protein</fullName>
    </submittedName>
</protein>
<feature type="compositionally biased region" description="Low complexity" evidence="1">
    <location>
        <begin position="169"/>
        <end position="184"/>
    </location>
</feature>